<feature type="domain" description="GAF" evidence="3">
    <location>
        <begin position="37"/>
        <end position="191"/>
    </location>
</feature>
<dbReference type="Pfam" id="PF13581">
    <property type="entry name" value="HATPase_c_2"/>
    <property type="match status" value="1"/>
</dbReference>
<reference evidence="5 6" key="1">
    <citation type="submission" date="2020-07" db="EMBL/GenBank/DDBJ databases">
        <title>Sequencing the genomes of 1000 actinobacteria strains.</title>
        <authorList>
            <person name="Klenk H.-P."/>
        </authorList>
    </citation>
    <scope>NUCLEOTIDE SEQUENCE [LARGE SCALE GENOMIC DNA]</scope>
    <source>
        <strain evidence="5 6">DSM 7487</strain>
    </source>
</reference>
<dbReference type="PANTHER" id="PTHR43156:SF2">
    <property type="entry name" value="STAGE II SPORULATION PROTEIN E"/>
    <property type="match status" value="1"/>
</dbReference>
<keyword evidence="1" id="KW-0378">Hydrolase</keyword>
<dbReference type="InterPro" id="IPR003018">
    <property type="entry name" value="GAF"/>
</dbReference>
<evidence type="ECO:0000313" key="5">
    <source>
        <dbReference type="EMBL" id="NYD22573.1"/>
    </source>
</evidence>
<dbReference type="InterPro" id="IPR036890">
    <property type="entry name" value="HATPase_C_sf"/>
</dbReference>
<dbReference type="RefSeq" id="WP_179751647.1">
    <property type="nucleotide sequence ID" value="NZ_BAAAGN010000012.1"/>
</dbReference>
<dbReference type="InterPro" id="IPR001932">
    <property type="entry name" value="PPM-type_phosphatase-like_dom"/>
</dbReference>
<dbReference type="SMART" id="SM00065">
    <property type="entry name" value="GAF"/>
    <property type="match status" value="1"/>
</dbReference>
<accession>A0A7Y9DL25</accession>
<dbReference type="Proteomes" id="UP000521922">
    <property type="component" value="Unassembled WGS sequence"/>
</dbReference>
<evidence type="ECO:0000256" key="1">
    <source>
        <dbReference type="ARBA" id="ARBA00022801"/>
    </source>
</evidence>
<dbReference type="EMBL" id="JACCBB010000001">
    <property type="protein sequence ID" value="NYD22573.1"/>
    <property type="molecule type" value="Genomic_DNA"/>
</dbReference>
<dbReference type="InterPro" id="IPR036457">
    <property type="entry name" value="PPM-type-like_dom_sf"/>
</dbReference>
<feature type="domain" description="PPM-type phosphatase" evidence="4">
    <location>
        <begin position="215"/>
        <end position="438"/>
    </location>
</feature>
<dbReference type="CDD" id="cd16936">
    <property type="entry name" value="HATPase_RsbW-like"/>
    <property type="match status" value="1"/>
</dbReference>
<dbReference type="PANTHER" id="PTHR43156">
    <property type="entry name" value="STAGE II SPORULATION PROTEIN E-RELATED"/>
    <property type="match status" value="1"/>
</dbReference>
<keyword evidence="6" id="KW-1185">Reference proteome</keyword>
<dbReference type="SMART" id="SM00331">
    <property type="entry name" value="PP2C_SIG"/>
    <property type="match status" value="1"/>
</dbReference>
<name>A0A7Y9DL25_9ACTN</name>
<dbReference type="SUPFAM" id="SSF55874">
    <property type="entry name" value="ATPase domain of HSP90 chaperone/DNA topoisomerase II/histidine kinase"/>
    <property type="match status" value="1"/>
</dbReference>
<dbReference type="Gene3D" id="3.30.565.10">
    <property type="entry name" value="Histidine kinase-like ATPase, C-terminal domain"/>
    <property type="match status" value="1"/>
</dbReference>
<dbReference type="SUPFAM" id="SSF55781">
    <property type="entry name" value="GAF domain-like"/>
    <property type="match status" value="1"/>
</dbReference>
<dbReference type="Gene3D" id="3.30.450.40">
    <property type="match status" value="1"/>
</dbReference>
<dbReference type="InterPro" id="IPR003594">
    <property type="entry name" value="HATPase_dom"/>
</dbReference>
<feature type="region of interest" description="Disordered" evidence="2">
    <location>
        <begin position="1"/>
        <end position="20"/>
    </location>
</feature>
<protein>
    <submittedName>
        <fullName evidence="5">Serine phosphatase RsbU (Regulator of sigma subunit)/anti-sigma regulatory factor (Ser/Thr protein kinase)</fullName>
    </submittedName>
</protein>
<dbReference type="Pfam" id="PF13185">
    <property type="entry name" value="GAF_2"/>
    <property type="match status" value="1"/>
</dbReference>
<evidence type="ECO:0000259" key="3">
    <source>
        <dbReference type="SMART" id="SM00065"/>
    </source>
</evidence>
<dbReference type="InterPro" id="IPR029016">
    <property type="entry name" value="GAF-like_dom_sf"/>
</dbReference>
<gene>
    <name evidence="5" type="ORF">BJ968_002113</name>
</gene>
<proteinExistence type="predicted"/>
<dbReference type="GO" id="GO:0016791">
    <property type="term" value="F:phosphatase activity"/>
    <property type="evidence" value="ECO:0007669"/>
    <property type="project" value="TreeGrafter"/>
</dbReference>
<dbReference type="Gene3D" id="3.60.40.10">
    <property type="entry name" value="PPM-type phosphatase domain"/>
    <property type="match status" value="1"/>
</dbReference>
<dbReference type="AlphaFoldDB" id="A0A7Y9DL25"/>
<evidence type="ECO:0000256" key="2">
    <source>
        <dbReference type="SAM" id="MobiDB-lite"/>
    </source>
</evidence>
<comment type="caution">
    <text evidence="5">The sequence shown here is derived from an EMBL/GenBank/DDBJ whole genome shotgun (WGS) entry which is preliminary data.</text>
</comment>
<evidence type="ECO:0000259" key="4">
    <source>
        <dbReference type="SMART" id="SM00331"/>
    </source>
</evidence>
<sequence>MSHDEQGTAMSGDGGADGERTAGSAWEAVARFALDVSLALSVEDVVRSLVGVGLPALGAAGCGIVTPAADGGWQLVLSTSFGPDLRARFDHEPFDSPLPACRAAREGRTFLVPDHDAAARVHPRMAEVVEVTDRPRWALLPLRVGEDVVGSLAVSWTAPGPFEEAEVERLEVFAAHCAPTVHRVLLVDQEHRAGVRVGRMVRALQRGVLTEPLDTDGLEIAVSYVPAGDGVDIGGDFYDTFPRARGDVVVAVGDVAGHDHLAAAAMTRVRTLLRGLAWDSDDGPGRLLDRLDAVVAALEPGTTATALVLTCARTDDGALDVRWADAGHPPPVLRRPDGAVRVLQGGGDPLLGVDWPGARTEHHRRLPVGSVLVLVTDGVVETRTTGVMTGLDALAASLHRTTGTDAHQVCAELATAALHDEPVPATAADDRTLLVLRATPLGARTDEAPAADGPHDATAAATRVAVLPPEPRSASTARAVVRSVAGTDGWGEDAVDAAELCVSELVANAVVHARSDIRVSASSTADRLVVEVEDENDRLPELLPPDDEALSGRGLQLVSVAAHEWGVHPVGDGLASKVVWFALHRDAG</sequence>
<dbReference type="InterPro" id="IPR052016">
    <property type="entry name" value="Bact_Sigma-Reg"/>
</dbReference>
<organism evidence="5 6">
    <name type="scientific">Kineococcus aurantiacus</name>
    <dbReference type="NCBI Taxonomy" id="37633"/>
    <lineage>
        <taxon>Bacteria</taxon>
        <taxon>Bacillati</taxon>
        <taxon>Actinomycetota</taxon>
        <taxon>Actinomycetes</taxon>
        <taxon>Kineosporiales</taxon>
        <taxon>Kineosporiaceae</taxon>
        <taxon>Kineococcus</taxon>
    </lineage>
</organism>
<dbReference type="SUPFAM" id="SSF81606">
    <property type="entry name" value="PP2C-like"/>
    <property type="match status" value="1"/>
</dbReference>
<dbReference type="Pfam" id="PF07228">
    <property type="entry name" value="SpoIIE"/>
    <property type="match status" value="1"/>
</dbReference>
<evidence type="ECO:0000313" key="6">
    <source>
        <dbReference type="Proteomes" id="UP000521922"/>
    </source>
</evidence>